<evidence type="ECO:0000313" key="1">
    <source>
        <dbReference type="EMBL" id="KZT55165.1"/>
    </source>
</evidence>
<dbReference type="InParanoid" id="A0A165EMM0"/>
<organism evidence="1 2">
    <name type="scientific">Calocera cornea HHB12733</name>
    <dbReference type="NCBI Taxonomy" id="1353952"/>
    <lineage>
        <taxon>Eukaryota</taxon>
        <taxon>Fungi</taxon>
        <taxon>Dikarya</taxon>
        <taxon>Basidiomycota</taxon>
        <taxon>Agaricomycotina</taxon>
        <taxon>Dacrymycetes</taxon>
        <taxon>Dacrymycetales</taxon>
        <taxon>Dacrymycetaceae</taxon>
        <taxon>Calocera</taxon>
    </lineage>
</organism>
<name>A0A165EMM0_9BASI</name>
<dbReference type="AlphaFoldDB" id="A0A165EMM0"/>
<accession>A0A165EMM0</accession>
<dbReference type="Proteomes" id="UP000076842">
    <property type="component" value="Unassembled WGS sequence"/>
</dbReference>
<reference evidence="1 2" key="1">
    <citation type="journal article" date="2016" name="Mol. Biol. Evol.">
        <title>Comparative Genomics of Early-Diverging Mushroom-Forming Fungi Provides Insights into the Origins of Lignocellulose Decay Capabilities.</title>
        <authorList>
            <person name="Nagy L.G."/>
            <person name="Riley R."/>
            <person name="Tritt A."/>
            <person name="Adam C."/>
            <person name="Daum C."/>
            <person name="Floudas D."/>
            <person name="Sun H."/>
            <person name="Yadav J.S."/>
            <person name="Pangilinan J."/>
            <person name="Larsson K.H."/>
            <person name="Matsuura K."/>
            <person name="Barry K."/>
            <person name="Labutti K."/>
            <person name="Kuo R."/>
            <person name="Ohm R.A."/>
            <person name="Bhattacharya S.S."/>
            <person name="Shirouzu T."/>
            <person name="Yoshinaga Y."/>
            <person name="Martin F.M."/>
            <person name="Grigoriev I.V."/>
            <person name="Hibbett D.S."/>
        </authorList>
    </citation>
    <scope>NUCLEOTIDE SEQUENCE [LARGE SCALE GENOMIC DNA]</scope>
    <source>
        <strain evidence="1 2">HHB12733</strain>
    </source>
</reference>
<gene>
    <name evidence="1" type="ORF">CALCODRAFT_498988</name>
</gene>
<dbReference type="EMBL" id="KV424000">
    <property type="protein sequence ID" value="KZT55165.1"/>
    <property type="molecule type" value="Genomic_DNA"/>
</dbReference>
<keyword evidence="2" id="KW-1185">Reference proteome</keyword>
<protein>
    <submittedName>
        <fullName evidence="1">Uncharacterized protein</fullName>
    </submittedName>
</protein>
<sequence>MFVVARFPLVDLKMELCSLGTVASANVDATALLPLINTVGSKSTTFALRAPNAHHSGNLLFPLLHKVQRIALQIGTTCPNIVVSFPRTLEELQVAFDVEAQPPPPIIKFLKELPMVEEILSLHVVRLT</sequence>
<evidence type="ECO:0000313" key="2">
    <source>
        <dbReference type="Proteomes" id="UP000076842"/>
    </source>
</evidence>
<proteinExistence type="predicted"/>